<dbReference type="OrthoDB" id="308690at2759"/>
<dbReference type="PANTHER" id="PTHR16220:SF0">
    <property type="entry name" value="WD REPEAT-CONTAINING PROTEIN WRAP73"/>
    <property type="match status" value="1"/>
</dbReference>
<keyword evidence="2" id="KW-1185">Reference proteome</keyword>
<dbReference type="EMBL" id="KQ947423">
    <property type="protein sequence ID" value="KUJ13075.1"/>
    <property type="molecule type" value="Genomic_DNA"/>
</dbReference>
<dbReference type="GO" id="GO:1990810">
    <property type="term" value="P:microtubule anchoring at mitotic spindle pole body"/>
    <property type="evidence" value="ECO:0007669"/>
    <property type="project" value="TreeGrafter"/>
</dbReference>
<dbReference type="GO" id="GO:1990811">
    <property type="term" value="C:MWP complex"/>
    <property type="evidence" value="ECO:0007669"/>
    <property type="project" value="TreeGrafter"/>
</dbReference>
<dbReference type="STRING" id="149040.A0A194WYQ3"/>
<dbReference type="PANTHER" id="PTHR16220">
    <property type="entry name" value="WD REPEAT PROTEIN 8-RELATED"/>
    <property type="match status" value="1"/>
</dbReference>
<dbReference type="GeneID" id="28830042"/>
<gene>
    <name evidence="1" type="ORF">LY89DRAFT_737971</name>
</gene>
<sequence>MRFSRSLKSSTQSLPSPNGAYLATIFPSQLSIRETRSLEIQRVISLPPDLAVSWFLWSESSNRILVASAEIIRVYSLTNAKFAANITNAGTTKVTLVTFGAGDDEVLVFSEYGLKVSVYNLSTAKAVDINAPKFYNAGVAARGYSYRPQTSHLALLTRSGGKDVVSIHTPGTLDVLRSWIPQSVDAQGLYWSSDGRWLVLWESASQGHRLFVYTADGHLFKTWNGPMSADDDIALGAGIKIFEWSGNGAYIALGDYSARVTLLSAPSFSESMSLVHPAAVKPAESLQIWQEQIVPGGFDREFIQATQSICPPTIASPANTETKTGTNLLMFDNSGTLLGTRTENMPTTIWIWDIGSTRTLRSVIILHAPIAKATWHPTIDELLMIRCEGDRGLVHLWDPSWESPKVIDFAKQIPGGKLLGKTAVRWLNASQPAIFFSDSQDCILASLSEDESEVPWRDAEVRGFDIYGQREESPLQLVPADEKGGKGKVSIADLIDEESEEGGMMMSGGSDEVDDTFQFRKFVD</sequence>
<evidence type="ECO:0000313" key="1">
    <source>
        <dbReference type="EMBL" id="KUJ13075.1"/>
    </source>
</evidence>
<evidence type="ECO:0000313" key="2">
    <source>
        <dbReference type="Proteomes" id="UP000070700"/>
    </source>
</evidence>
<organism evidence="1 2">
    <name type="scientific">Mollisia scopiformis</name>
    <name type="common">Conifer needle endophyte fungus</name>
    <name type="synonym">Phialocephala scopiformis</name>
    <dbReference type="NCBI Taxonomy" id="149040"/>
    <lineage>
        <taxon>Eukaryota</taxon>
        <taxon>Fungi</taxon>
        <taxon>Dikarya</taxon>
        <taxon>Ascomycota</taxon>
        <taxon>Pezizomycotina</taxon>
        <taxon>Leotiomycetes</taxon>
        <taxon>Helotiales</taxon>
        <taxon>Mollisiaceae</taxon>
        <taxon>Mollisia</taxon>
    </lineage>
</organism>
<dbReference type="GO" id="GO:0005815">
    <property type="term" value="C:microtubule organizing center"/>
    <property type="evidence" value="ECO:0007669"/>
    <property type="project" value="TreeGrafter"/>
</dbReference>
<dbReference type="Gene3D" id="2.130.10.10">
    <property type="entry name" value="YVTN repeat-like/Quinoprotein amine dehydrogenase"/>
    <property type="match status" value="1"/>
</dbReference>
<name>A0A194WYQ3_MOLSC</name>
<dbReference type="SUPFAM" id="SSF69322">
    <property type="entry name" value="Tricorn protease domain 2"/>
    <property type="match status" value="1"/>
</dbReference>
<dbReference type="InParanoid" id="A0A194WYQ3"/>
<dbReference type="InterPro" id="IPR052778">
    <property type="entry name" value="Centrosome-WD_assoc"/>
</dbReference>
<dbReference type="RefSeq" id="XP_018067430.1">
    <property type="nucleotide sequence ID" value="XM_018220316.1"/>
</dbReference>
<dbReference type="Proteomes" id="UP000070700">
    <property type="component" value="Unassembled WGS sequence"/>
</dbReference>
<dbReference type="AlphaFoldDB" id="A0A194WYQ3"/>
<reference evidence="1 2" key="1">
    <citation type="submission" date="2015-10" db="EMBL/GenBank/DDBJ databases">
        <title>Full genome of DAOMC 229536 Phialocephala scopiformis, a fungal endophyte of spruce producing the potent anti-insectan compound rugulosin.</title>
        <authorList>
            <consortium name="DOE Joint Genome Institute"/>
            <person name="Walker A.K."/>
            <person name="Frasz S.L."/>
            <person name="Seifert K.A."/>
            <person name="Miller J.D."/>
            <person name="Mondo S.J."/>
            <person name="Labutti K."/>
            <person name="Lipzen A."/>
            <person name="Dockter R."/>
            <person name="Kennedy M."/>
            <person name="Grigoriev I.V."/>
            <person name="Spatafora J.W."/>
        </authorList>
    </citation>
    <scope>NUCLEOTIDE SEQUENCE [LARGE SCALE GENOMIC DNA]</scope>
    <source>
        <strain evidence="1 2">CBS 120377</strain>
    </source>
</reference>
<accession>A0A194WYQ3</accession>
<dbReference type="KEGG" id="psco:LY89DRAFT_737971"/>
<protein>
    <submittedName>
        <fullName evidence="1">Uncharacterized protein</fullName>
    </submittedName>
</protein>
<dbReference type="InterPro" id="IPR015943">
    <property type="entry name" value="WD40/YVTN_repeat-like_dom_sf"/>
</dbReference>
<proteinExistence type="predicted"/>